<dbReference type="GO" id="GO:0003723">
    <property type="term" value="F:RNA binding"/>
    <property type="evidence" value="ECO:0007669"/>
    <property type="project" value="InterPro"/>
</dbReference>
<feature type="domain" description="Poly(A)-specific ribonuclease RNA-binding" evidence="2">
    <location>
        <begin position="462"/>
        <end position="539"/>
    </location>
</feature>
<dbReference type="GO" id="GO:0005634">
    <property type="term" value="C:nucleus"/>
    <property type="evidence" value="ECO:0007669"/>
    <property type="project" value="InterPro"/>
</dbReference>
<dbReference type="GO" id="GO:1990432">
    <property type="term" value="P:siRNA 3'-end processing"/>
    <property type="evidence" value="ECO:0007669"/>
    <property type="project" value="TreeGrafter"/>
</dbReference>
<dbReference type="GO" id="GO:0046872">
    <property type="term" value="F:metal ion binding"/>
    <property type="evidence" value="ECO:0007669"/>
    <property type="project" value="InterPro"/>
</dbReference>
<dbReference type="SUPFAM" id="SSF53098">
    <property type="entry name" value="Ribonuclease H-like"/>
    <property type="match status" value="1"/>
</dbReference>
<dbReference type="InterPro" id="IPR051181">
    <property type="entry name" value="CAF1_poly(A)_ribonucleases"/>
</dbReference>
<dbReference type="GO" id="GO:0000289">
    <property type="term" value="P:nuclear-transcribed mRNA poly(A) tail shortening"/>
    <property type="evidence" value="ECO:0007669"/>
    <property type="project" value="TreeGrafter"/>
</dbReference>
<dbReference type="InterPro" id="IPR012337">
    <property type="entry name" value="RNaseH-like_sf"/>
</dbReference>
<evidence type="ECO:0000313" key="4">
    <source>
        <dbReference type="Proteomes" id="UP001431783"/>
    </source>
</evidence>
<dbReference type="CDD" id="cd12428">
    <property type="entry name" value="RRM_PARN"/>
    <property type="match status" value="1"/>
</dbReference>
<dbReference type="Gene3D" id="3.30.420.10">
    <property type="entry name" value="Ribonuclease H-like superfamily/Ribonuclease H"/>
    <property type="match status" value="2"/>
</dbReference>
<dbReference type="InterPro" id="IPR036397">
    <property type="entry name" value="RNaseH_sf"/>
</dbReference>
<dbReference type="GO" id="GO:0005737">
    <property type="term" value="C:cytoplasm"/>
    <property type="evidence" value="ECO:0007669"/>
    <property type="project" value="InterPro"/>
</dbReference>
<protein>
    <recommendedName>
        <fullName evidence="2">Poly(A)-specific ribonuclease RNA-binding domain-containing protein</fullName>
    </recommendedName>
</protein>
<name>A0AAW1URR9_9CUCU</name>
<dbReference type="Pfam" id="PF08675">
    <property type="entry name" value="RNA_bind"/>
    <property type="match status" value="1"/>
</dbReference>
<dbReference type="PANTHER" id="PTHR15092:SF44">
    <property type="entry name" value="POLY(A)-SPECIFIC RIBONUCLEASE PARN"/>
    <property type="match status" value="1"/>
</dbReference>
<comment type="caution">
    <text evidence="3">The sequence shown here is derived from an EMBL/GenBank/DDBJ whole genome shotgun (WGS) entry which is preliminary data.</text>
</comment>
<accession>A0AAW1URR9</accession>
<dbReference type="EMBL" id="JARQZJ010000091">
    <property type="protein sequence ID" value="KAK9883461.1"/>
    <property type="molecule type" value="Genomic_DNA"/>
</dbReference>
<dbReference type="InterPro" id="IPR014789">
    <property type="entry name" value="PolyA-riboNase_RNA-binding"/>
</dbReference>
<dbReference type="Proteomes" id="UP001431783">
    <property type="component" value="Unassembled WGS sequence"/>
</dbReference>
<reference evidence="3 4" key="1">
    <citation type="submission" date="2023-03" db="EMBL/GenBank/DDBJ databases">
        <title>Genome insight into feeding habits of ladybird beetles.</title>
        <authorList>
            <person name="Li H.-S."/>
            <person name="Huang Y.-H."/>
            <person name="Pang H."/>
        </authorList>
    </citation>
    <scope>NUCLEOTIDE SEQUENCE [LARGE SCALE GENOMIC DNA]</scope>
    <source>
        <strain evidence="3">SYSU_2023b</strain>
        <tissue evidence="3">Whole body</tissue>
    </source>
</reference>
<dbReference type="InterPro" id="IPR006941">
    <property type="entry name" value="RNase_CAF1"/>
</dbReference>
<dbReference type="Pfam" id="PF04857">
    <property type="entry name" value="CAF1"/>
    <property type="match status" value="1"/>
</dbReference>
<comment type="similarity">
    <text evidence="1">Belongs to the CAF1 family.</text>
</comment>
<dbReference type="Gene3D" id="3.30.70.330">
    <property type="match status" value="1"/>
</dbReference>
<dbReference type="GO" id="GO:0004535">
    <property type="term" value="F:poly(A)-specific ribonuclease activity"/>
    <property type="evidence" value="ECO:0007669"/>
    <property type="project" value="InterPro"/>
</dbReference>
<dbReference type="GO" id="GO:1990431">
    <property type="term" value="P:priRNA 3'-end processing"/>
    <property type="evidence" value="ECO:0007669"/>
    <property type="project" value="TreeGrafter"/>
</dbReference>
<dbReference type="AlphaFoldDB" id="A0AAW1URR9"/>
<organism evidence="3 4">
    <name type="scientific">Henosepilachna vigintioctopunctata</name>
    <dbReference type="NCBI Taxonomy" id="420089"/>
    <lineage>
        <taxon>Eukaryota</taxon>
        <taxon>Metazoa</taxon>
        <taxon>Ecdysozoa</taxon>
        <taxon>Arthropoda</taxon>
        <taxon>Hexapoda</taxon>
        <taxon>Insecta</taxon>
        <taxon>Pterygota</taxon>
        <taxon>Neoptera</taxon>
        <taxon>Endopterygota</taxon>
        <taxon>Coleoptera</taxon>
        <taxon>Polyphaga</taxon>
        <taxon>Cucujiformia</taxon>
        <taxon>Coccinelloidea</taxon>
        <taxon>Coccinellidae</taxon>
        <taxon>Epilachninae</taxon>
        <taxon>Epilachnini</taxon>
        <taxon>Henosepilachna</taxon>
    </lineage>
</organism>
<dbReference type="SUPFAM" id="SSF82708">
    <property type="entry name" value="R3H domain"/>
    <property type="match status" value="1"/>
</dbReference>
<proteinExistence type="inferred from homology"/>
<dbReference type="InterPro" id="IPR012677">
    <property type="entry name" value="Nucleotide-bd_a/b_plait_sf"/>
</dbReference>
<dbReference type="PANTHER" id="PTHR15092">
    <property type="entry name" value="POLY A -SPECIFIC RIBONUCLEASE/TARGET OF EGR1, MEMBER 1"/>
    <property type="match status" value="1"/>
</dbReference>
<dbReference type="InterPro" id="IPR036867">
    <property type="entry name" value="R3H_dom_sf"/>
</dbReference>
<evidence type="ECO:0000259" key="2">
    <source>
        <dbReference type="Pfam" id="PF08675"/>
    </source>
</evidence>
<keyword evidence="4" id="KW-1185">Reference proteome</keyword>
<evidence type="ECO:0000313" key="3">
    <source>
        <dbReference type="EMBL" id="KAK9883461.1"/>
    </source>
</evidence>
<evidence type="ECO:0000256" key="1">
    <source>
        <dbReference type="ARBA" id="ARBA00008372"/>
    </source>
</evidence>
<dbReference type="InterPro" id="IPR035979">
    <property type="entry name" value="RBD_domain_sf"/>
</dbReference>
<gene>
    <name evidence="3" type="ORF">WA026_001640</name>
</gene>
<sequence>MILTLYTLVRKICKVFILILLSYFNLGQQHYNIGAMEVTSINFEDVLPKVKKSIKEATFITFDCEFTGLNAISNINAFDTIDEYYNKVKKNCKDFLVIQFGLSAFRYDKLESAFKQSTYNFYIFRKPLDRNIPDQRFLCQSSSINFLISQGFDFNKLFKEGIPYLNLEEENQYQQNLVEKHKVISSRATKSTDKIAIPPNDKPFIDDIIKTIQQYLEGGSDEPIQLPKCNPFLRKLIYQTSEDMFTDLVRVETKQLDNKEKVLNVTRVKSSDELKSIEQQKLDEDNKIFQEYIGFTKVLRYIVDSGVLVVGHNLMLDLVHTIDKFLTPLSEDYNEFKECTHALFPQILDTKFMSSREEFKDIINSNVLGHLLDSVKKEPFEIPKCEIEKGCCGYSLEDKKEHEAAFDAFMTGISFLAMWNYLGKDKNLETDEIFSDFNLLKPYINRIHLMRLQDNQFIHFGGVDPKPSRDHVFHISFPKDWKVSDIQQLFSPFGNVFISWINDISAFVGLYKRDQANMAFSCLSNHTSCAVTKYSEYKDRNYVGSDRGLRRKSDESCFKDVKKRKVALENSIDELKIPKAALQKKKSGNTKTFVENEAWD</sequence>
<dbReference type="SUPFAM" id="SSF54928">
    <property type="entry name" value="RNA-binding domain, RBD"/>
    <property type="match status" value="1"/>
</dbReference>